<dbReference type="Gene3D" id="3.40.1280.10">
    <property type="match status" value="1"/>
</dbReference>
<protein>
    <submittedName>
        <fullName evidence="4">TrmH family RNA methyltransferase</fullName>
    </submittedName>
</protein>
<dbReference type="InterPro" id="IPR004441">
    <property type="entry name" value="rRNA_MeTrfase_TrmH"/>
</dbReference>
<dbReference type="InterPro" id="IPR036388">
    <property type="entry name" value="WH-like_DNA-bd_sf"/>
</dbReference>
<evidence type="ECO:0000313" key="5">
    <source>
        <dbReference type="Proteomes" id="UP000247389"/>
    </source>
</evidence>
<dbReference type="Gene3D" id="1.10.10.10">
    <property type="entry name" value="Winged helix-like DNA-binding domain superfamily/Winged helix DNA-binding domain"/>
    <property type="match status" value="1"/>
</dbReference>
<dbReference type="InterPro" id="IPR036390">
    <property type="entry name" value="WH_DNA-bd_sf"/>
</dbReference>
<dbReference type="SUPFAM" id="SSF55315">
    <property type="entry name" value="L30e-like"/>
    <property type="match status" value="1"/>
</dbReference>
<dbReference type="GO" id="GO:0006396">
    <property type="term" value="P:RNA processing"/>
    <property type="evidence" value="ECO:0007669"/>
    <property type="project" value="InterPro"/>
</dbReference>
<dbReference type="InterPro" id="IPR029026">
    <property type="entry name" value="tRNA_m1G_MTases_N"/>
</dbReference>
<reference evidence="4 5" key="1">
    <citation type="submission" date="2018-04" db="EMBL/GenBank/DDBJ databases">
        <title>Subsurface microbial communities from deep shales in Ohio and West Virginia, USA.</title>
        <authorList>
            <person name="Wrighton K."/>
        </authorList>
    </citation>
    <scope>NUCLEOTIDE SEQUENCE [LARGE SCALE GENOMIC DNA]</scope>
    <source>
        <strain evidence="4 5">MSL28</strain>
    </source>
</reference>
<dbReference type="AlphaFoldDB" id="A0A318E3K2"/>
<keyword evidence="1 4" id="KW-0489">Methyltransferase</keyword>
<evidence type="ECO:0000256" key="2">
    <source>
        <dbReference type="ARBA" id="ARBA00022679"/>
    </source>
</evidence>
<dbReference type="Proteomes" id="UP000247389">
    <property type="component" value="Unassembled WGS sequence"/>
</dbReference>
<gene>
    <name evidence="4" type="ORF">C8C78_1374</name>
</gene>
<feature type="domain" description="tRNA/rRNA methyltransferase SpoU type" evidence="3">
    <location>
        <begin position="105"/>
        <end position="246"/>
    </location>
</feature>
<dbReference type="GO" id="GO:0003723">
    <property type="term" value="F:RNA binding"/>
    <property type="evidence" value="ECO:0007669"/>
    <property type="project" value="InterPro"/>
</dbReference>
<dbReference type="GO" id="GO:0032259">
    <property type="term" value="P:methylation"/>
    <property type="evidence" value="ECO:0007669"/>
    <property type="project" value="UniProtKB-KW"/>
</dbReference>
<dbReference type="GO" id="GO:0005829">
    <property type="term" value="C:cytosol"/>
    <property type="evidence" value="ECO:0007669"/>
    <property type="project" value="TreeGrafter"/>
</dbReference>
<keyword evidence="2 4" id="KW-0808">Transferase</keyword>
<dbReference type="Pfam" id="PF00588">
    <property type="entry name" value="SpoU_methylase"/>
    <property type="match status" value="1"/>
</dbReference>
<dbReference type="SUPFAM" id="SSF46785">
    <property type="entry name" value="Winged helix' DNA-binding domain"/>
    <property type="match status" value="1"/>
</dbReference>
<dbReference type="SUPFAM" id="SSF75217">
    <property type="entry name" value="alpha/beta knot"/>
    <property type="match status" value="1"/>
</dbReference>
<evidence type="ECO:0000256" key="1">
    <source>
        <dbReference type="ARBA" id="ARBA00022603"/>
    </source>
</evidence>
<comment type="caution">
    <text evidence="4">The sequence shown here is derived from an EMBL/GenBank/DDBJ whole genome shotgun (WGS) entry which is preliminary data.</text>
</comment>
<sequence>MIKKIEKLKNPLVQEARELSKSKNRIKDNKIQLRGLEQLNWAKDSGLNIKSIFISKNENPDKYKRFSPPKYQTSNGILKKITETNYLIPCVGVAESTSNYFNDNFVLLLDDVKDHGNIGTIIRTGKAYGINNYITTNKDFDPFFPKTIDASRGTAFKVNYKSYENAKKAVSDLKKNGYQIVATSPHGKSLQSMLNLNKKPIALVVGNESTGISNDVIEQADHIVQIPMYTEVESLNVGVATGISIYELRLKEALLMLSEKILDTIGREINVSSQLIKKAFNIKISESKITNLTGDQIIFLMVLKRESQMNKEQVEKQFGYYNDRFKEFITPLYIGELIKNKYEEIEITKKGEELLAKLWPIIEKVENIILKGFTQEEKQRLNEYLDRIKNNCLQIMKYQA</sequence>
<evidence type="ECO:0000313" key="4">
    <source>
        <dbReference type="EMBL" id="PXV62164.1"/>
    </source>
</evidence>
<dbReference type="EMBL" id="QICM01000037">
    <property type="protein sequence ID" value="PXV62164.1"/>
    <property type="molecule type" value="Genomic_DNA"/>
</dbReference>
<proteinExistence type="predicted"/>
<evidence type="ECO:0000259" key="3">
    <source>
        <dbReference type="Pfam" id="PF00588"/>
    </source>
</evidence>
<accession>A0A318E3K2</accession>
<dbReference type="CDD" id="cd18095">
    <property type="entry name" value="SpoU-like_rRNA-MTase"/>
    <property type="match status" value="1"/>
</dbReference>
<dbReference type="InterPro" id="IPR029064">
    <property type="entry name" value="Ribosomal_eL30-like_sf"/>
</dbReference>
<name>A0A318E3K2_9FIRM</name>
<dbReference type="InterPro" id="IPR001537">
    <property type="entry name" value="SpoU_MeTrfase"/>
</dbReference>
<dbReference type="PANTHER" id="PTHR46429">
    <property type="entry name" value="23S RRNA (GUANOSINE-2'-O-)-METHYLTRANSFERASE RLMB"/>
    <property type="match status" value="1"/>
</dbReference>
<dbReference type="RefSeq" id="WP_110301245.1">
    <property type="nucleotide sequence ID" value="NZ_QICM01000037.1"/>
</dbReference>
<dbReference type="GO" id="GO:0008173">
    <property type="term" value="F:RNA methyltransferase activity"/>
    <property type="evidence" value="ECO:0007669"/>
    <property type="project" value="InterPro"/>
</dbReference>
<dbReference type="InterPro" id="IPR029028">
    <property type="entry name" value="Alpha/beta_knot_MTases"/>
</dbReference>
<dbReference type="PANTHER" id="PTHR46429:SF1">
    <property type="entry name" value="23S RRNA (GUANOSINE-2'-O-)-METHYLTRANSFERASE RLMB"/>
    <property type="match status" value="1"/>
</dbReference>
<organism evidence="4 5">
    <name type="scientific">Halanaerobium congolense</name>
    <dbReference type="NCBI Taxonomy" id="54121"/>
    <lineage>
        <taxon>Bacteria</taxon>
        <taxon>Bacillati</taxon>
        <taxon>Bacillota</taxon>
        <taxon>Clostridia</taxon>
        <taxon>Halanaerobiales</taxon>
        <taxon>Halanaerobiaceae</taxon>
        <taxon>Halanaerobium</taxon>
    </lineage>
</organism>